<comment type="caution">
    <text evidence="2">The sequence shown here is derived from an EMBL/GenBank/DDBJ whole genome shotgun (WGS) entry which is preliminary data.</text>
</comment>
<protein>
    <submittedName>
        <fullName evidence="2">VOC family protein</fullName>
    </submittedName>
</protein>
<dbReference type="Gene3D" id="3.10.180.10">
    <property type="entry name" value="2,3-Dihydroxybiphenyl 1,2-Dioxygenase, domain 1"/>
    <property type="match status" value="1"/>
</dbReference>
<proteinExistence type="predicted"/>
<sequence length="146" mass="16446">MHFMALEYKRNTLVVADYKKSLKIYCDILGFSVNYINISAADSYSYPVFNIPPEATATFVALDSPTQERTFALTEIKGIKLPKKTEPRMSVSVIKVDDLKGIIAKIKTLGLEVLVPYEDNTDGISYIEQGFVDFDGHLILLYQVLE</sequence>
<dbReference type="PROSITE" id="PS51819">
    <property type="entry name" value="VOC"/>
    <property type="match status" value="1"/>
</dbReference>
<reference evidence="2 3" key="1">
    <citation type="submission" date="2019-05" db="EMBL/GenBank/DDBJ databases">
        <authorList>
            <person name="Zhang J.-Y."/>
            <person name="Feg X."/>
            <person name="Du Z.-J."/>
        </authorList>
    </citation>
    <scope>NUCLEOTIDE SEQUENCE [LARGE SCALE GENOMIC DNA]</scope>
    <source>
        <strain evidence="2 3">RZ26</strain>
    </source>
</reference>
<name>A0A5S3PUJ2_9FLAO</name>
<dbReference type="EMBL" id="VATY01000001">
    <property type="protein sequence ID" value="TMM58610.1"/>
    <property type="molecule type" value="Genomic_DNA"/>
</dbReference>
<dbReference type="Pfam" id="PF00903">
    <property type="entry name" value="Glyoxalase"/>
    <property type="match status" value="1"/>
</dbReference>
<feature type="domain" description="VOC" evidence="1">
    <location>
        <begin position="7"/>
        <end position="144"/>
    </location>
</feature>
<dbReference type="InterPro" id="IPR037523">
    <property type="entry name" value="VOC_core"/>
</dbReference>
<organism evidence="2 3">
    <name type="scientific">Maribacter algarum</name>
    <name type="common">ex Zhang et al. 2020</name>
    <dbReference type="NCBI Taxonomy" id="2578118"/>
    <lineage>
        <taxon>Bacteria</taxon>
        <taxon>Pseudomonadati</taxon>
        <taxon>Bacteroidota</taxon>
        <taxon>Flavobacteriia</taxon>
        <taxon>Flavobacteriales</taxon>
        <taxon>Flavobacteriaceae</taxon>
        <taxon>Maribacter</taxon>
    </lineage>
</organism>
<gene>
    <name evidence="2" type="ORF">FEE95_04045</name>
</gene>
<dbReference type="Proteomes" id="UP000310314">
    <property type="component" value="Unassembled WGS sequence"/>
</dbReference>
<evidence type="ECO:0000313" key="2">
    <source>
        <dbReference type="EMBL" id="TMM58610.1"/>
    </source>
</evidence>
<dbReference type="AlphaFoldDB" id="A0A5S3PUJ2"/>
<dbReference type="InterPro" id="IPR029068">
    <property type="entry name" value="Glyas_Bleomycin-R_OHBP_Dase"/>
</dbReference>
<accession>A0A5S3PUJ2</accession>
<dbReference type="OrthoDB" id="9798430at2"/>
<evidence type="ECO:0000313" key="3">
    <source>
        <dbReference type="Proteomes" id="UP000310314"/>
    </source>
</evidence>
<dbReference type="InterPro" id="IPR004360">
    <property type="entry name" value="Glyas_Fos-R_dOase_dom"/>
</dbReference>
<keyword evidence="3" id="KW-1185">Reference proteome</keyword>
<evidence type="ECO:0000259" key="1">
    <source>
        <dbReference type="PROSITE" id="PS51819"/>
    </source>
</evidence>
<dbReference type="SUPFAM" id="SSF54593">
    <property type="entry name" value="Glyoxalase/Bleomycin resistance protein/Dihydroxybiphenyl dioxygenase"/>
    <property type="match status" value="1"/>
</dbReference>